<dbReference type="GO" id="GO:0030674">
    <property type="term" value="F:protein-macromolecule adaptor activity"/>
    <property type="evidence" value="ECO:0007669"/>
    <property type="project" value="TreeGrafter"/>
</dbReference>
<feature type="compositionally biased region" description="Low complexity" evidence="1">
    <location>
        <begin position="10"/>
        <end position="23"/>
    </location>
</feature>
<dbReference type="PANTHER" id="PTHR11188:SF76">
    <property type="entry name" value="PROTEIN LDB19"/>
    <property type="match status" value="1"/>
</dbReference>
<comment type="caution">
    <text evidence="3">The sequence shown here is derived from an EMBL/GenBank/DDBJ whole genome shotgun (WGS) entry which is preliminary data.</text>
</comment>
<dbReference type="Pfam" id="PF13002">
    <property type="entry name" value="LDB19"/>
    <property type="match status" value="1"/>
</dbReference>
<dbReference type="PANTHER" id="PTHR11188">
    <property type="entry name" value="ARRESTIN DOMAIN CONTAINING PROTEIN"/>
    <property type="match status" value="1"/>
</dbReference>
<dbReference type="InterPro" id="IPR014752">
    <property type="entry name" value="Arrestin-like_C"/>
</dbReference>
<dbReference type="InterPro" id="IPR050357">
    <property type="entry name" value="Arrestin_domain-protein"/>
</dbReference>
<accession>A0A642UQ70</accession>
<dbReference type="InterPro" id="IPR024391">
    <property type="entry name" value="LDB19_N"/>
</dbReference>
<feature type="region of interest" description="Disordered" evidence="1">
    <location>
        <begin position="1"/>
        <end position="120"/>
    </location>
</feature>
<sequence length="513" mass="55669">MPLLPVLHGPASSKKNSSANSSPRLGPHDEPNHHQQRNARPLLKKYHSSPIAPSFKSLGSGSGSSSSGTNTPRLTAAHARQGSGSNLAIFSPSKEKEHSHHHQPKPRAPPPPPPQIQMSFNIESPPLVLYGSPQESTGALLSGLFQLHVLNTSVAMKKAHLAVVQKVTSKKQIPTNPHGTNSHHHTPHHCKECATATAELARWDVLPGPTTLPKQTHGYPFSHLLPGSLPASANNSLFSVEYFLVAEAHFEDSNLQPHVLTKPLKISRSVVRSADRNSVRVFPPTALTASVSVPSVVYPNSQFSFEMALEGISLGSGNTNNGKTRWRMRKINWRVDEVMKMKPHACKTHNPNGDRSVAQETRTIGSGEFKTGWKTDFADKGRIDLQGFDISTHAANVCCNIDDPTLGLSVNHLLVVELVVAEETITQKSASRQAVPTGAARVLRMQFNLVITERSGLGIAWDDEVPPTYADVPLSPPEYNEISSLPNVEDVSPDTYATGYVEGINERLALSQL</sequence>
<proteinExistence type="predicted"/>
<evidence type="ECO:0000313" key="3">
    <source>
        <dbReference type="EMBL" id="KAA8903295.1"/>
    </source>
</evidence>
<evidence type="ECO:0000259" key="2">
    <source>
        <dbReference type="Pfam" id="PF13002"/>
    </source>
</evidence>
<reference evidence="3" key="1">
    <citation type="journal article" date="2019" name="G3 (Bethesda)">
        <title>Genome Assemblies of Two Rare Opportunistic Yeast Pathogens: Diutina rugosa (syn. Candida rugosa) and Trichomonascus ciferrii (syn. Candida ciferrii).</title>
        <authorList>
            <person name="Mixao V."/>
            <person name="Saus E."/>
            <person name="Hansen A.P."/>
            <person name="Lass-Florl C."/>
            <person name="Gabaldon T."/>
        </authorList>
    </citation>
    <scope>NUCLEOTIDE SEQUENCE</scope>
    <source>
        <strain evidence="3">CBS 4856</strain>
    </source>
</reference>
<keyword evidence="4" id="KW-1185">Reference proteome</keyword>
<organism evidence="3 4">
    <name type="scientific">Trichomonascus ciferrii</name>
    <dbReference type="NCBI Taxonomy" id="44093"/>
    <lineage>
        <taxon>Eukaryota</taxon>
        <taxon>Fungi</taxon>
        <taxon>Dikarya</taxon>
        <taxon>Ascomycota</taxon>
        <taxon>Saccharomycotina</taxon>
        <taxon>Dipodascomycetes</taxon>
        <taxon>Dipodascales</taxon>
        <taxon>Trichomonascaceae</taxon>
        <taxon>Trichomonascus</taxon>
        <taxon>Trichomonascus ciferrii complex</taxon>
    </lineage>
</organism>
<dbReference type="GO" id="GO:0005829">
    <property type="term" value="C:cytosol"/>
    <property type="evidence" value="ECO:0007669"/>
    <property type="project" value="TreeGrafter"/>
</dbReference>
<dbReference type="VEuPathDB" id="FungiDB:TRICI_005733"/>
<gene>
    <name evidence="3" type="ORF">TRICI_005733</name>
</gene>
<feature type="domain" description="LDB19 N-terminal" evidence="2">
    <location>
        <begin position="161"/>
        <end position="350"/>
    </location>
</feature>
<feature type="compositionally biased region" description="Pro residues" evidence="1">
    <location>
        <begin position="106"/>
        <end position="115"/>
    </location>
</feature>
<evidence type="ECO:0000256" key="1">
    <source>
        <dbReference type="SAM" id="MobiDB-lite"/>
    </source>
</evidence>
<feature type="compositionally biased region" description="Low complexity" evidence="1">
    <location>
        <begin position="57"/>
        <end position="68"/>
    </location>
</feature>
<dbReference type="GO" id="GO:0031625">
    <property type="term" value="F:ubiquitin protein ligase binding"/>
    <property type="evidence" value="ECO:0007669"/>
    <property type="project" value="TreeGrafter"/>
</dbReference>
<feature type="compositionally biased region" description="Basic residues" evidence="1">
    <location>
        <begin position="34"/>
        <end position="47"/>
    </location>
</feature>
<evidence type="ECO:0000313" key="4">
    <source>
        <dbReference type="Proteomes" id="UP000761534"/>
    </source>
</evidence>
<dbReference type="Proteomes" id="UP000761534">
    <property type="component" value="Unassembled WGS sequence"/>
</dbReference>
<dbReference type="OrthoDB" id="3832628at2759"/>
<dbReference type="AlphaFoldDB" id="A0A642UQ70"/>
<protein>
    <recommendedName>
        <fullName evidence="2">LDB19 N-terminal domain-containing protein</fullName>
    </recommendedName>
</protein>
<name>A0A642UQ70_9ASCO</name>
<dbReference type="Gene3D" id="2.60.40.640">
    <property type="match status" value="1"/>
</dbReference>
<dbReference type="GO" id="GO:0005886">
    <property type="term" value="C:plasma membrane"/>
    <property type="evidence" value="ECO:0007669"/>
    <property type="project" value="TreeGrafter"/>
</dbReference>
<dbReference type="GO" id="GO:0070086">
    <property type="term" value="P:ubiquitin-dependent endocytosis"/>
    <property type="evidence" value="ECO:0007669"/>
    <property type="project" value="TreeGrafter"/>
</dbReference>
<dbReference type="EMBL" id="SWFS01000443">
    <property type="protein sequence ID" value="KAA8903295.1"/>
    <property type="molecule type" value="Genomic_DNA"/>
</dbReference>